<evidence type="ECO:0000313" key="2">
    <source>
        <dbReference type="Proteomes" id="UP000292459"/>
    </source>
</evidence>
<dbReference type="OrthoDB" id="5194370at2"/>
<name>A0A4Q7E0S5_9CYAN</name>
<organism evidence="1 2">
    <name type="scientific">Leptolyngbya iicbica LK</name>
    <dbReference type="NCBI Taxonomy" id="2294035"/>
    <lineage>
        <taxon>Bacteria</taxon>
        <taxon>Bacillati</taxon>
        <taxon>Cyanobacteriota</taxon>
        <taxon>Cyanophyceae</taxon>
        <taxon>Leptolyngbyales</taxon>
        <taxon>Leptolyngbyaceae</taxon>
        <taxon>Leptolyngbya group</taxon>
        <taxon>Leptolyngbya</taxon>
        <taxon>Leptolyngbya iicbica</taxon>
    </lineage>
</organism>
<dbReference type="Proteomes" id="UP000292459">
    <property type="component" value="Unassembled WGS sequence"/>
</dbReference>
<evidence type="ECO:0000313" key="1">
    <source>
        <dbReference type="EMBL" id="RZM74425.1"/>
    </source>
</evidence>
<protein>
    <submittedName>
        <fullName evidence="1">Uncharacterized protein</fullName>
    </submittedName>
</protein>
<accession>A0A4Q7E0S5</accession>
<reference evidence="1 2" key="1">
    <citation type="submission" date="2018-11" db="EMBL/GenBank/DDBJ databases">
        <title>Whole genome sequencing of an environmental sample.</title>
        <authorList>
            <person name="Sarangi A.N."/>
            <person name="Singh D."/>
            <person name="Tripathy S."/>
        </authorList>
    </citation>
    <scope>NUCLEOTIDE SEQUENCE [LARGE SCALE GENOMIC DNA]</scope>
    <source>
        <strain evidence="1 2">Lakshadweep</strain>
    </source>
</reference>
<dbReference type="EMBL" id="QVFV01000013">
    <property type="protein sequence ID" value="RZM74425.1"/>
    <property type="molecule type" value="Genomic_DNA"/>
</dbReference>
<dbReference type="AlphaFoldDB" id="A0A4Q7E0S5"/>
<gene>
    <name evidence="1" type="ORF">DYY88_23465</name>
</gene>
<sequence length="117" mass="12930">MTADKNLSHLASTRFSLSKAEGRLLEQVETGEVANYLAEAATQNDPSQADTWDDSRQLRATLLSWLCTDTEASQFITHRGIQIQGAKIVGSLDLQFATLPFPLICQQCAFTEAIRLE</sequence>
<keyword evidence="2" id="KW-1185">Reference proteome</keyword>
<comment type="caution">
    <text evidence="1">The sequence shown here is derived from an EMBL/GenBank/DDBJ whole genome shotgun (WGS) entry which is preliminary data.</text>
</comment>
<dbReference type="RefSeq" id="WP_052288391.1">
    <property type="nucleotide sequence ID" value="NZ_QVFV01000013.1"/>
</dbReference>
<proteinExistence type="predicted"/>